<keyword evidence="3" id="KW-0479">Metal-binding</keyword>
<proteinExistence type="inferred from homology"/>
<dbReference type="RefSeq" id="WP_138186259.1">
    <property type="nucleotide sequence ID" value="NZ_LS992241.1"/>
</dbReference>
<dbReference type="GO" id="GO:0016887">
    <property type="term" value="F:ATP hydrolysis activity"/>
    <property type="evidence" value="ECO:0007669"/>
    <property type="project" value="InterPro"/>
</dbReference>
<dbReference type="GO" id="GO:0004518">
    <property type="term" value="F:nuclease activity"/>
    <property type="evidence" value="ECO:0007669"/>
    <property type="project" value="UniProtKB-KW"/>
</dbReference>
<organism evidence="18 19">
    <name type="scientific">Paenibacillus alvei</name>
    <name type="common">Bacillus alvei</name>
    <dbReference type="NCBI Taxonomy" id="44250"/>
    <lineage>
        <taxon>Bacteria</taxon>
        <taxon>Bacillati</taxon>
        <taxon>Bacillota</taxon>
        <taxon>Bacilli</taxon>
        <taxon>Bacillales</taxon>
        <taxon>Paenibacillaceae</taxon>
        <taxon>Paenibacillus</taxon>
    </lineage>
</organism>
<dbReference type="GO" id="GO:0005737">
    <property type="term" value="C:cytoplasm"/>
    <property type="evidence" value="ECO:0007669"/>
    <property type="project" value="UniProtKB-SubCell"/>
</dbReference>
<dbReference type="InterPro" id="IPR017871">
    <property type="entry name" value="ABC_transporter-like_CS"/>
</dbReference>
<dbReference type="PROSITE" id="PS00211">
    <property type="entry name" value="ABC_TRANSPORTER_1"/>
    <property type="match status" value="2"/>
</dbReference>
<gene>
    <name evidence="18" type="ORF">PBLR_12728</name>
</gene>
<evidence type="ECO:0000256" key="12">
    <source>
        <dbReference type="ARBA" id="ARBA00023125"/>
    </source>
</evidence>
<keyword evidence="2" id="KW-0963">Cytoplasm</keyword>
<feature type="domain" description="ABC transporter" evidence="17">
    <location>
        <begin position="511"/>
        <end position="831"/>
    </location>
</feature>
<dbReference type="InterPro" id="IPR003439">
    <property type="entry name" value="ABC_transporter-like_ATP-bd"/>
</dbReference>
<dbReference type="Gene3D" id="1.10.8.280">
    <property type="entry name" value="ABC transporter ATPase domain-like"/>
    <property type="match status" value="1"/>
</dbReference>
<evidence type="ECO:0000313" key="19">
    <source>
        <dbReference type="Proteomes" id="UP000304148"/>
    </source>
</evidence>
<evidence type="ECO:0000313" key="18">
    <source>
        <dbReference type="EMBL" id="SYX84306.1"/>
    </source>
</evidence>
<dbReference type="PROSITE" id="PS50893">
    <property type="entry name" value="ABC_TRANSPORTER_2"/>
    <property type="match status" value="2"/>
</dbReference>
<comment type="subcellular location">
    <subcellularLocation>
        <location evidence="1">Cytoplasm</location>
    </subcellularLocation>
</comment>
<dbReference type="InterPro" id="IPR027417">
    <property type="entry name" value="P-loop_NTPase"/>
</dbReference>
<dbReference type="NCBIfam" id="TIGR00630">
    <property type="entry name" value="uvra"/>
    <property type="match status" value="1"/>
</dbReference>
<accession>A0A383RDG4</accession>
<protein>
    <recommendedName>
        <fullName evidence="15">UvrABC system protein A</fullName>
    </recommendedName>
    <alternativeName>
        <fullName evidence="16">Excinuclease ABC subunit A</fullName>
    </alternativeName>
</protein>
<evidence type="ECO:0000256" key="6">
    <source>
        <dbReference type="ARBA" id="ARBA00022763"/>
    </source>
</evidence>
<evidence type="ECO:0000256" key="1">
    <source>
        <dbReference type="ARBA" id="ARBA00004496"/>
    </source>
</evidence>
<dbReference type="GO" id="GO:0009380">
    <property type="term" value="C:excinuclease repair complex"/>
    <property type="evidence" value="ECO:0007669"/>
    <property type="project" value="InterPro"/>
</dbReference>
<dbReference type="AlphaFoldDB" id="A0A383RDG4"/>
<dbReference type="GO" id="GO:0005524">
    <property type="term" value="F:ATP binding"/>
    <property type="evidence" value="ECO:0007669"/>
    <property type="project" value="UniProtKB-KW"/>
</dbReference>
<dbReference type="Proteomes" id="UP000304148">
    <property type="component" value="Chromosome"/>
</dbReference>
<dbReference type="EMBL" id="LS992241">
    <property type="protein sequence ID" value="SYX84306.1"/>
    <property type="molecule type" value="Genomic_DNA"/>
</dbReference>
<keyword evidence="10" id="KW-0067">ATP-binding</keyword>
<keyword evidence="7" id="KW-0228">DNA excision</keyword>
<evidence type="ECO:0000256" key="16">
    <source>
        <dbReference type="ARBA" id="ARBA00042156"/>
    </source>
</evidence>
<dbReference type="GO" id="GO:0006289">
    <property type="term" value="P:nucleotide-excision repair"/>
    <property type="evidence" value="ECO:0007669"/>
    <property type="project" value="InterPro"/>
</dbReference>
<dbReference type="GO" id="GO:0003677">
    <property type="term" value="F:DNA binding"/>
    <property type="evidence" value="ECO:0007669"/>
    <property type="project" value="UniProtKB-KW"/>
</dbReference>
<evidence type="ECO:0000256" key="7">
    <source>
        <dbReference type="ARBA" id="ARBA00022769"/>
    </source>
</evidence>
<keyword evidence="13" id="KW-0234">DNA repair</keyword>
<dbReference type="SUPFAM" id="SSF52540">
    <property type="entry name" value="P-loop containing nucleoside triphosphate hydrolases"/>
    <property type="match status" value="2"/>
</dbReference>
<comment type="similarity">
    <text evidence="14">Belongs to the ABC transporter superfamily. UvrA family.</text>
</comment>
<dbReference type="InterPro" id="IPR041552">
    <property type="entry name" value="UvrA_DNA-bd"/>
</dbReference>
<dbReference type="GO" id="GO:0008270">
    <property type="term" value="F:zinc ion binding"/>
    <property type="evidence" value="ECO:0007669"/>
    <property type="project" value="UniProtKB-KW"/>
</dbReference>
<evidence type="ECO:0000256" key="13">
    <source>
        <dbReference type="ARBA" id="ARBA00023204"/>
    </source>
</evidence>
<keyword evidence="12" id="KW-0238">DNA-binding</keyword>
<evidence type="ECO:0000259" key="17">
    <source>
        <dbReference type="PROSITE" id="PS50893"/>
    </source>
</evidence>
<keyword evidence="6" id="KW-0227">DNA damage</keyword>
<evidence type="ECO:0000256" key="2">
    <source>
        <dbReference type="ARBA" id="ARBA00022490"/>
    </source>
</evidence>
<dbReference type="Pfam" id="PF17755">
    <property type="entry name" value="UvrA_DNA-bind"/>
    <property type="match status" value="1"/>
</dbReference>
<evidence type="ECO:0000256" key="8">
    <source>
        <dbReference type="ARBA" id="ARBA00022771"/>
    </source>
</evidence>
<evidence type="ECO:0000256" key="14">
    <source>
        <dbReference type="ARBA" id="ARBA00038000"/>
    </source>
</evidence>
<name>A0A383RDG4_PAEAL</name>
<dbReference type="Gene3D" id="3.40.50.300">
    <property type="entry name" value="P-loop containing nucleotide triphosphate hydrolases"/>
    <property type="match status" value="2"/>
</dbReference>
<keyword evidence="8" id="KW-0863">Zinc-finger</keyword>
<evidence type="ECO:0000256" key="3">
    <source>
        <dbReference type="ARBA" id="ARBA00022723"/>
    </source>
</evidence>
<evidence type="ECO:0000256" key="11">
    <source>
        <dbReference type="ARBA" id="ARBA00022881"/>
    </source>
</evidence>
<dbReference type="InterPro" id="IPR004602">
    <property type="entry name" value="UvrA"/>
</dbReference>
<evidence type="ECO:0000256" key="5">
    <source>
        <dbReference type="ARBA" id="ARBA00022741"/>
    </source>
</evidence>
<evidence type="ECO:0000256" key="4">
    <source>
        <dbReference type="ARBA" id="ARBA00022737"/>
    </source>
</evidence>
<dbReference type="PANTHER" id="PTHR43152:SF1">
    <property type="entry name" value="UVRA PROTEIN"/>
    <property type="match status" value="1"/>
</dbReference>
<sequence length="836" mass="92012">MTASSPEWIVIQGAREHNLKDVTVRFPRNQLSVVSGVSGSGKSTLLFNILVQEGERKFVSASGHAADNAQRPDYDDIYGLSPIVSVSQHHHNFSRRSTVGTYSEIYTYLRLLYTAIGERACPHCQAAFSYADIRTTPVRLSEEEHSHQKHYACPSCGQPVENITMAHFSFNSQLGACPACTGLGEQVEPILDAIVRPDLSIQDGGIQVWKKGFLWHFAPLLLRAAKYYHLPLYEEDLQRPIGELPDIVRHMLLYGTDDPRIRKLHPDAPAPSNMKQGKYEGAVNSLLRRYYEGDDDEESLLEFARFLRTVPCESCHGSRLNATSSYVLVNGTPIHHLMTMSLTQLLNWLEGLPSALPERYVEAAQPISRELRERTRSLMNAGLNYLSLDRSFSSLSGGEAQRMRLASLLNSNLSGMICVLDEPTTGLHPQDTVKLMRSVRKLASLGNTVIVIEHDIDVIRQADYVVDIGPGAGELGGELVFQGTVNELLYHPESMTAQSLRESLNRHRSTARSWNRTLTIRDAHANNLKHITVDIPLGIITAIAGVSGSGKSTLVMEELLPQLQSIGSASNAFSRIGGTEHIQHLVVVDQQAMGKMSRSNAATYTKVFDDIREWFKELASRQGLRLKASDFSFNVAGGRCESCKGTGSLKVQMHFMADRLIPCPTCHGKRYREKILSVKLHGHSIADVLGMSIGQARELFRDIPKIAVKLDCLCDIGLGYLRMGQPSSTFSGGEAQRVKLAAELSNARSGHTLYILDEPSVGLHDQDTSKLLAVLNRLVDRGDSVLLIEQNTQLIANSDWLIELGPGGGQEGGTVIATGTPDSLKSSNDSIIGAYL</sequence>
<keyword evidence="4" id="KW-0677">Repeat</keyword>
<evidence type="ECO:0000256" key="10">
    <source>
        <dbReference type="ARBA" id="ARBA00022840"/>
    </source>
</evidence>
<keyword evidence="9" id="KW-0862">Zinc</keyword>
<evidence type="ECO:0000256" key="9">
    <source>
        <dbReference type="ARBA" id="ARBA00022833"/>
    </source>
</evidence>
<keyword evidence="5" id="KW-0547">Nucleotide-binding</keyword>
<evidence type="ECO:0000256" key="15">
    <source>
        <dbReference type="ARBA" id="ARBA00039316"/>
    </source>
</evidence>
<keyword evidence="11" id="KW-0267">Excision nuclease</keyword>
<feature type="domain" description="ABC transporter" evidence="17">
    <location>
        <begin position="256"/>
        <end position="501"/>
    </location>
</feature>
<dbReference type="PANTHER" id="PTHR43152">
    <property type="entry name" value="UVRABC SYSTEM PROTEIN A"/>
    <property type="match status" value="1"/>
</dbReference>
<dbReference type="Gene3D" id="1.20.1580.10">
    <property type="entry name" value="ABC transporter ATPase like domain"/>
    <property type="match status" value="2"/>
</dbReference>
<reference evidence="19" key="1">
    <citation type="submission" date="2018-08" db="EMBL/GenBank/DDBJ databases">
        <authorList>
            <person name="Chevrot R."/>
        </authorList>
    </citation>
    <scope>NUCLEOTIDE SEQUENCE [LARGE SCALE GENOMIC DNA]</scope>
</reference>